<name>A0A2U9SB77_9PROT</name>
<organism evidence="3 4">
    <name type="scientific">Azospirillum ramasamyi</name>
    <dbReference type="NCBI Taxonomy" id="682998"/>
    <lineage>
        <taxon>Bacteria</taxon>
        <taxon>Pseudomonadati</taxon>
        <taxon>Pseudomonadota</taxon>
        <taxon>Alphaproteobacteria</taxon>
        <taxon>Rhodospirillales</taxon>
        <taxon>Azospirillaceae</taxon>
        <taxon>Azospirillum</taxon>
    </lineage>
</organism>
<evidence type="ECO:0000256" key="1">
    <source>
        <dbReference type="SAM" id="MobiDB-lite"/>
    </source>
</evidence>
<dbReference type="OrthoDB" id="1445569at2"/>
<feature type="transmembrane region" description="Helical" evidence="2">
    <location>
        <begin position="46"/>
        <end position="68"/>
    </location>
</feature>
<evidence type="ECO:0000313" key="4">
    <source>
        <dbReference type="Proteomes" id="UP000249605"/>
    </source>
</evidence>
<sequence>MTPKGAPAPRRNAAATERTDPPPEPADRRPDRSATERTAPTSPLEWVAAGIGALLIAAMIVYMVQYGLREHAEVPGRIDFTVTETQAGSHGHTVRFQIRNRTAATAATLRVRGELRSGDRVVETSEVEFDYLPPYSERFGGLIFQRDPARFELRIFPTGYSEP</sequence>
<feature type="region of interest" description="Disordered" evidence="1">
    <location>
        <begin position="1"/>
        <end position="41"/>
    </location>
</feature>
<keyword evidence="2" id="KW-0812">Transmembrane</keyword>
<geneLocation type="plasmid" evidence="3 4">
    <name>unnamed1</name>
</geneLocation>
<evidence type="ECO:0000313" key="3">
    <source>
        <dbReference type="EMBL" id="AWU95238.1"/>
    </source>
</evidence>
<keyword evidence="3" id="KW-0614">Plasmid</keyword>
<evidence type="ECO:0000256" key="2">
    <source>
        <dbReference type="SAM" id="Phobius"/>
    </source>
</evidence>
<proteinExistence type="predicted"/>
<dbReference type="RefSeq" id="WP_111068010.1">
    <property type="nucleotide sequence ID" value="NZ_CP029830.1"/>
</dbReference>
<accession>A0A2U9SB77</accession>
<dbReference type="AlphaFoldDB" id="A0A2U9SB77"/>
<dbReference type="KEGG" id="azm:DM194_12780"/>
<keyword evidence="2" id="KW-1133">Transmembrane helix</keyword>
<feature type="compositionally biased region" description="Basic and acidic residues" evidence="1">
    <location>
        <begin position="17"/>
        <end position="35"/>
    </location>
</feature>
<gene>
    <name evidence="3" type="ORF">DM194_12780</name>
</gene>
<dbReference type="NCBIfam" id="TIGR02588">
    <property type="entry name" value="TIGR02588 family protein"/>
    <property type="match status" value="1"/>
</dbReference>
<reference evidence="3 4" key="1">
    <citation type="submission" date="2018-06" db="EMBL/GenBank/DDBJ databases">
        <title>Complete genome sequencing of Azospirillum sp. M2T2B2.</title>
        <authorList>
            <person name="Heo J."/>
            <person name="Kim S.-J."/>
            <person name="Kwon S.-W."/>
            <person name="Anandham R."/>
        </authorList>
    </citation>
    <scope>NUCLEOTIDE SEQUENCE [LARGE SCALE GENOMIC DNA]</scope>
    <source>
        <strain evidence="3 4">M2T2B2</strain>
        <plasmid evidence="3 4">unnamed1</plasmid>
    </source>
</reference>
<dbReference type="EMBL" id="CP029830">
    <property type="protein sequence ID" value="AWU95238.1"/>
    <property type="molecule type" value="Genomic_DNA"/>
</dbReference>
<dbReference type="InterPro" id="IPR013417">
    <property type="entry name" value="CHP02588"/>
</dbReference>
<keyword evidence="2" id="KW-0472">Membrane</keyword>
<protein>
    <submittedName>
        <fullName evidence="3">TIGR02588 family protein</fullName>
    </submittedName>
</protein>
<keyword evidence="4" id="KW-1185">Reference proteome</keyword>
<dbReference type="Proteomes" id="UP000249605">
    <property type="component" value="Plasmid unnamed1"/>
</dbReference>